<dbReference type="SMART" id="SM00863">
    <property type="entry name" value="tRNA_SAD"/>
    <property type="match status" value="1"/>
</dbReference>
<dbReference type="InterPro" id="IPR018165">
    <property type="entry name" value="Ala-tRNA-synth_IIc_core"/>
</dbReference>
<dbReference type="InterPro" id="IPR051335">
    <property type="entry name" value="Alanyl-tRNA_Editing_Enzymes"/>
</dbReference>
<dbReference type="AlphaFoldDB" id="A0A0F5PMX5"/>
<evidence type="ECO:0000256" key="2">
    <source>
        <dbReference type="ARBA" id="ARBA00004496"/>
    </source>
</evidence>
<comment type="caution">
    <text evidence="7">The sequence shown here is derived from an EMBL/GenBank/DDBJ whole genome shotgun (WGS) entry which is preliminary data.</text>
</comment>
<evidence type="ECO:0000256" key="4">
    <source>
        <dbReference type="ARBA" id="ARBA00022833"/>
    </source>
</evidence>
<dbReference type="InterPro" id="IPR012947">
    <property type="entry name" value="tRNA_SAD"/>
</dbReference>
<dbReference type="Pfam" id="PF01411">
    <property type="entry name" value="tRNA-synt_2c"/>
    <property type="match status" value="1"/>
</dbReference>
<dbReference type="GO" id="GO:0006419">
    <property type="term" value="P:alanyl-tRNA aminoacylation"/>
    <property type="evidence" value="ECO:0007669"/>
    <property type="project" value="InterPro"/>
</dbReference>
<reference evidence="8" key="3">
    <citation type="submission" date="2015-02" db="EMBL/GenBank/DDBJ databases">
        <title>Genome analysis of three genomes within the thermophilic hydrogenogenic bacterial species Caldanaerobacter subterraneus.</title>
        <authorList>
            <person name="Sant'Anna F.H."/>
            <person name="Lebedinsky A."/>
            <person name="Sokolova T."/>
            <person name="Robb F.T."/>
            <person name="Gonzalez J.M."/>
        </authorList>
    </citation>
    <scope>NUCLEOTIDE SEQUENCE [LARGE SCALE GENOMIC DNA]</scope>
    <source>
        <strain evidence="8">DSM 12653</strain>
    </source>
</reference>
<feature type="coiled-coil region" evidence="5">
    <location>
        <begin position="266"/>
        <end position="303"/>
    </location>
</feature>
<reference evidence="7 8" key="1">
    <citation type="submission" date="2008-07" db="EMBL/GenBank/DDBJ databases">
        <authorList>
            <person name="Gonzalez J."/>
            <person name="Sokolova T."/>
            <person name="Ferriera S."/>
            <person name="Johnson J."/>
            <person name="Kravitz S."/>
            <person name="Beeson K."/>
            <person name="Sutton G."/>
            <person name="Rogers Y.-H."/>
            <person name="Friedman R."/>
            <person name="Frazier M."/>
            <person name="Venter J.C."/>
        </authorList>
    </citation>
    <scope>NUCLEOTIDE SEQUENCE [LARGE SCALE GENOMIC DNA]</scope>
    <source>
        <strain evidence="7 8">DSM 12653</strain>
    </source>
</reference>
<dbReference type="PANTHER" id="PTHR43462">
    <property type="entry name" value="ALANYL-TRNA EDITING PROTEIN"/>
    <property type="match status" value="1"/>
</dbReference>
<comment type="subcellular location">
    <subcellularLocation>
        <location evidence="2">Cytoplasm</location>
    </subcellularLocation>
</comment>
<dbReference type="PROSITE" id="PS50860">
    <property type="entry name" value="AA_TRNA_LIGASE_II_ALA"/>
    <property type="match status" value="1"/>
</dbReference>
<dbReference type="InterPro" id="IPR018164">
    <property type="entry name" value="Ala-tRNA-synth_IIc_N"/>
</dbReference>
<dbReference type="GO" id="GO:0046872">
    <property type="term" value="F:metal ion binding"/>
    <property type="evidence" value="ECO:0007669"/>
    <property type="project" value="UniProtKB-KW"/>
</dbReference>
<dbReference type="GO" id="GO:0004813">
    <property type="term" value="F:alanine-tRNA ligase activity"/>
    <property type="evidence" value="ECO:0007669"/>
    <property type="project" value="InterPro"/>
</dbReference>
<keyword evidence="4" id="KW-0862">Zinc</keyword>
<dbReference type="Gene3D" id="3.10.310.40">
    <property type="match status" value="1"/>
</dbReference>
<evidence type="ECO:0000256" key="5">
    <source>
        <dbReference type="SAM" id="Coils"/>
    </source>
</evidence>
<feature type="domain" description="Alanyl-transfer RNA synthetases family profile" evidence="6">
    <location>
        <begin position="1"/>
        <end position="253"/>
    </location>
</feature>
<name>A0A0F5PMX5_9THEO</name>
<evidence type="ECO:0000313" key="7">
    <source>
        <dbReference type="EMBL" id="KKC29960.1"/>
    </source>
</evidence>
<protein>
    <submittedName>
        <fullName evidence="7">Metal-dependent hydrolase</fullName>
    </submittedName>
</protein>
<comment type="cofactor">
    <cofactor evidence="1">
        <name>Zn(2+)</name>
        <dbReference type="ChEBI" id="CHEBI:29105"/>
    </cofactor>
</comment>
<dbReference type="Gene3D" id="2.40.30.130">
    <property type="match status" value="1"/>
</dbReference>
<gene>
    <name evidence="7" type="ORF">CDSM653_00971</name>
</gene>
<dbReference type="SUPFAM" id="SSF55186">
    <property type="entry name" value="ThrRS/AlaRS common domain"/>
    <property type="match status" value="1"/>
</dbReference>
<keyword evidence="5" id="KW-0175">Coiled coil</keyword>
<dbReference type="GO" id="GO:0005524">
    <property type="term" value="F:ATP binding"/>
    <property type="evidence" value="ECO:0007669"/>
    <property type="project" value="InterPro"/>
</dbReference>
<dbReference type="EMBL" id="ABXP02000056">
    <property type="protein sequence ID" value="KKC29960.1"/>
    <property type="molecule type" value="Genomic_DNA"/>
</dbReference>
<proteinExistence type="predicted"/>
<dbReference type="InterPro" id="IPR018163">
    <property type="entry name" value="Thr/Ala-tRNA-synth_IIc_edit"/>
</dbReference>
<dbReference type="GO" id="GO:0005737">
    <property type="term" value="C:cytoplasm"/>
    <property type="evidence" value="ECO:0007669"/>
    <property type="project" value="UniProtKB-SubCell"/>
</dbReference>
<dbReference type="PANTHER" id="PTHR43462:SF1">
    <property type="entry name" value="ALANYL-TRNA EDITING PROTEIN AARSD1"/>
    <property type="match status" value="1"/>
</dbReference>
<keyword evidence="3" id="KW-0479">Metal-binding</keyword>
<dbReference type="GO" id="GO:0002161">
    <property type="term" value="F:aminoacyl-tRNA deacylase activity"/>
    <property type="evidence" value="ECO:0007669"/>
    <property type="project" value="UniProtKB-ARBA"/>
</dbReference>
<dbReference type="Proteomes" id="UP000010146">
    <property type="component" value="Unassembled WGS sequence"/>
</dbReference>
<dbReference type="GO" id="GO:0003676">
    <property type="term" value="F:nucleic acid binding"/>
    <property type="evidence" value="ECO:0007669"/>
    <property type="project" value="InterPro"/>
</dbReference>
<organism evidence="7 8">
    <name type="scientific">Caldanaerobacter subterraneus subsp. pacificus DSM 12653</name>
    <dbReference type="NCBI Taxonomy" id="391606"/>
    <lineage>
        <taxon>Bacteria</taxon>
        <taxon>Bacillati</taxon>
        <taxon>Bacillota</taxon>
        <taxon>Clostridia</taxon>
        <taxon>Thermoanaerobacterales</taxon>
        <taxon>Thermoanaerobacteraceae</taxon>
        <taxon>Caldanaerobacter</taxon>
    </lineage>
</organism>
<sequence length="418" mass="47802">MNKIAHPVQSYSYSERVKRMDKLFYEDSYVKEFEAVILKREEKDGEKTVVLDRTYFYPEGGGQPSDTGKIGSKSVIKAYEKKGEVYHVVEDFPEGERVHCVIDWDRRFDHMQQHTGQHLLSSVLLKKYGADTESFSIGENSSHITVTKEFFTEGEIHEVEKEVNGLIYKNLAVKSYFADEKLISKLPLRKKPQVKENIRIVEIEGIDYSPCGGTHVKNTGEIGILKIKKWERTNKGARLEFVCGFRAFEDYQKKNSLVNFLIQVLFEKEEGIAEHLQKLLEDYREAKREVNFLKEKILKEEAENLVKKFELYGGIHIVYSLYEGRDPEDLKMLGKFVTAESKSVAILGNKRGDVADIVVARSYDVDIVVNGFFKEVLRTFDGKGGGSAQFCQGGGSPSRLELAMDKALKFVIEEINKM</sequence>
<keyword evidence="7" id="KW-0378">Hydrolase</keyword>
<evidence type="ECO:0000259" key="6">
    <source>
        <dbReference type="PROSITE" id="PS50860"/>
    </source>
</evidence>
<dbReference type="InterPro" id="IPR009000">
    <property type="entry name" value="Transl_B-barrel_sf"/>
</dbReference>
<dbReference type="Pfam" id="PF07973">
    <property type="entry name" value="tRNA_SAD"/>
    <property type="match status" value="1"/>
</dbReference>
<dbReference type="SUPFAM" id="SSF50447">
    <property type="entry name" value="Translation proteins"/>
    <property type="match status" value="1"/>
</dbReference>
<evidence type="ECO:0000313" key="8">
    <source>
        <dbReference type="Proteomes" id="UP000010146"/>
    </source>
</evidence>
<dbReference type="RefSeq" id="WP_082088801.1">
    <property type="nucleotide sequence ID" value="NZ_ABXP02000056.1"/>
</dbReference>
<evidence type="ECO:0000256" key="3">
    <source>
        <dbReference type="ARBA" id="ARBA00022723"/>
    </source>
</evidence>
<evidence type="ECO:0000256" key="1">
    <source>
        <dbReference type="ARBA" id="ARBA00001947"/>
    </source>
</evidence>
<dbReference type="Gene3D" id="3.30.980.10">
    <property type="entry name" value="Threonyl-trna Synthetase, Chain A, domain 2"/>
    <property type="match status" value="1"/>
</dbReference>
<accession>A0A0F5PMX5</accession>
<reference evidence="7 8" key="2">
    <citation type="journal article" date="2015" name="BMC Genomics">
        <title>Analysis of three genomes within the thermophilic bacterial species Caldanaerobacter subterraneus with a focus on carbon monoxide dehydrogenase evolution and hydrolase diversity.</title>
        <authorList>
            <person name="Sant'Anna F.H."/>
            <person name="Lebedinsky A.V."/>
            <person name="Sokolova T.G."/>
            <person name="Robb F.T."/>
            <person name="Gonzalez J.M."/>
        </authorList>
    </citation>
    <scope>NUCLEOTIDE SEQUENCE [LARGE SCALE GENOMIC DNA]</scope>
    <source>
        <strain evidence="7 8">DSM 12653</strain>
    </source>
</reference>